<dbReference type="STRING" id="7739.C3YWS1"/>
<organism>
    <name type="scientific">Branchiostoma floridae</name>
    <name type="common">Florida lancelet</name>
    <name type="synonym">Amphioxus</name>
    <dbReference type="NCBI Taxonomy" id="7739"/>
    <lineage>
        <taxon>Eukaryota</taxon>
        <taxon>Metazoa</taxon>
        <taxon>Chordata</taxon>
        <taxon>Cephalochordata</taxon>
        <taxon>Leptocardii</taxon>
        <taxon>Amphioxiformes</taxon>
        <taxon>Branchiostomatidae</taxon>
        <taxon>Branchiostoma</taxon>
    </lineage>
</organism>
<name>C3YWS1_BRAFL</name>
<dbReference type="InParanoid" id="C3YWS1"/>
<dbReference type="AlphaFoldDB" id="C3YWS1"/>
<dbReference type="EMBL" id="GG666561">
    <property type="protein sequence ID" value="EEN55315.1"/>
    <property type="molecule type" value="Genomic_DNA"/>
</dbReference>
<sequence>MAAADRQEDVVEYFLYPAPGKTAPGRGDENSCLEEQADKILAHLSPLLVDYIWQKEPFNLRVVAAKGDHPPHLHGRTHFGDNIEDEWFIVHLLLQITTSFPDYIARVQDNDGEFLLIEAAEHIPRWLTPDTSHNRVFLFHGQLHIIPQPRSPAEIACVPAGTPSLRQALDIVSRYPGLTVAGRPTQDIIIRRIGSYPEKMHALFHHAHCYLPPGVVAVLNHSPALVAPAVQAFYERDPLDMKACRAMKHFPTDSCVRARVRFTRCLYGQLLQQRFTPDKRSGWTVPPPSHPDHPAWDLGIKLACGFEILCCRSPGSPSVTDDSSQVSDVRWQRYLSFLTEKGYFKSELEGSKRYKELLQSAHRHYQETATVSCDRSVDHGQEVLNILRTSTWDLKQLQAAGKHLEPPDDDSWLAMTPGDLDAMLEEQYGGFYRKSGDLGEASSTLGNMVDSMKAFVDNVSSHDGAEFPRMDEDQPVDFDVDSFSQAMERILGKAMGNATDNEWIDEDDEDEDDGLMESESDSSEESEDGSTEDTAMTDYMDQMDQELARTNVGKSFEKEPSQVTVPQLLINKQEGDIEDEDDVTPVNVDLNLVKNLLESYSSQQGLAGPATNILGTMGVKPPEDADDRLCKFLQRQERFPPCLGLPCSDRDVNPSHQ</sequence>
<feature type="region of interest" description="Disordered" evidence="1">
    <location>
        <begin position="494"/>
        <end position="532"/>
    </location>
</feature>
<proteinExistence type="predicted"/>
<gene>
    <name evidence="2" type="ORF">BRAFLDRAFT_200020</name>
</gene>
<dbReference type="PANTHER" id="PTHR13060:SF0">
    <property type="entry name" value="PROTEIN ECDYSONELESS HOMOLOG"/>
    <property type="match status" value="1"/>
</dbReference>
<accession>C3YWS1</accession>
<reference evidence="2" key="1">
    <citation type="journal article" date="2008" name="Nature">
        <title>The amphioxus genome and the evolution of the chordate karyotype.</title>
        <authorList>
            <consortium name="US DOE Joint Genome Institute (JGI-PGF)"/>
            <person name="Putnam N.H."/>
            <person name="Butts T."/>
            <person name="Ferrier D.E.K."/>
            <person name="Furlong R.F."/>
            <person name="Hellsten U."/>
            <person name="Kawashima T."/>
            <person name="Robinson-Rechavi M."/>
            <person name="Shoguchi E."/>
            <person name="Terry A."/>
            <person name="Yu J.-K."/>
            <person name="Benito-Gutierrez E.L."/>
            <person name="Dubchak I."/>
            <person name="Garcia-Fernandez J."/>
            <person name="Gibson-Brown J.J."/>
            <person name="Grigoriev I.V."/>
            <person name="Horton A.C."/>
            <person name="de Jong P.J."/>
            <person name="Jurka J."/>
            <person name="Kapitonov V.V."/>
            <person name="Kohara Y."/>
            <person name="Kuroki Y."/>
            <person name="Lindquist E."/>
            <person name="Lucas S."/>
            <person name="Osoegawa K."/>
            <person name="Pennacchio L.A."/>
            <person name="Salamov A.A."/>
            <person name="Satou Y."/>
            <person name="Sauka-Spengler T."/>
            <person name="Schmutz J."/>
            <person name="Shin-I T."/>
            <person name="Toyoda A."/>
            <person name="Bronner-Fraser M."/>
            <person name="Fujiyama A."/>
            <person name="Holland L.Z."/>
            <person name="Holland P.W.H."/>
            <person name="Satoh N."/>
            <person name="Rokhsar D.S."/>
        </authorList>
    </citation>
    <scope>NUCLEOTIDE SEQUENCE [LARGE SCALE GENOMIC DNA]</scope>
    <source>
        <strain evidence="2">S238N-H82</strain>
        <tissue evidence="2">Testes</tissue>
    </source>
</reference>
<dbReference type="PANTHER" id="PTHR13060">
    <property type="entry name" value="SGT1 PROTEIN HSGT1 SUPPRESSOR OF GCR2"/>
    <property type="match status" value="1"/>
</dbReference>
<protein>
    <recommendedName>
        <fullName evidence="3">Ecdysoneless-like protein</fullName>
    </recommendedName>
</protein>
<evidence type="ECO:0008006" key="3">
    <source>
        <dbReference type="Google" id="ProtNLM"/>
    </source>
</evidence>
<evidence type="ECO:0000256" key="1">
    <source>
        <dbReference type="SAM" id="MobiDB-lite"/>
    </source>
</evidence>
<dbReference type="InterPro" id="IPR010770">
    <property type="entry name" value="Ecd"/>
</dbReference>
<feature type="compositionally biased region" description="Acidic residues" evidence="1">
    <location>
        <begin position="502"/>
        <end position="531"/>
    </location>
</feature>
<dbReference type="eggNOG" id="KOG2406">
    <property type="taxonomic scope" value="Eukaryota"/>
</dbReference>
<evidence type="ECO:0000313" key="2">
    <source>
        <dbReference type="EMBL" id="EEN55315.1"/>
    </source>
</evidence>
<dbReference type="Pfam" id="PF07093">
    <property type="entry name" value="SGT1"/>
    <property type="match status" value="1"/>
</dbReference>